<dbReference type="PROSITE" id="PS51186">
    <property type="entry name" value="GNAT"/>
    <property type="match status" value="1"/>
</dbReference>
<comment type="caution">
    <text evidence="2">The sequence shown here is derived from an EMBL/GenBank/DDBJ whole genome shotgun (WGS) entry which is preliminary data.</text>
</comment>
<dbReference type="Gene3D" id="3.40.630.30">
    <property type="match status" value="1"/>
</dbReference>
<evidence type="ECO:0000313" key="3">
    <source>
        <dbReference type="Proteomes" id="UP000525078"/>
    </source>
</evidence>
<dbReference type="GO" id="GO:0016747">
    <property type="term" value="F:acyltransferase activity, transferring groups other than amino-acyl groups"/>
    <property type="evidence" value="ECO:0007669"/>
    <property type="project" value="InterPro"/>
</dbReference>
<proteinExistence type="predicted"/>
<dbReference type="Pfam" id="PF00583">
    <property type="entry name" value="Acetyltransf_1"/>
    <property type="match status" value="1"/>
</dbReference>
<dbReference type="Proteomes" id="UP000525078">
    <property type="component" value="Unassembled WGS sequence"/>
</dbReference>
<dbReference type="SUPFAM" id="SSF55729">
    <property type="entry name" value="Acyl-CoA N-acyltransferases (Nat)"/>
    <property type="match status" value="1"/>
</dbReference>
<dbReference type="CDD" id="cd04301">
    <property type="entry name" value="NAT_SF"/>
    <property type="match status" value="1"/>
</dbReference>
<evidence type="ECO:0000313" key="2">
    <source>
        <dbReference type="EMBL" id="KAF4356038.1"/>
    </source>
</evidence>
<accession>A0A7J6EC78</accession>
<dbReference type="InterPro" id="IPR016181">
    <property type="entry name" value="Acyl_CoA_acyltransferase"/>
</dbReference>
<dbReference type="EMBL" id="JAATIP010000258">
    <property type="protein sequence ID" value="KAF4356038.1"/>
    <property type="molecule type" value="Genomic_DNA"/>
</dbReference>
<sequence length="416" mass="46980">MVVNSASEELVMVVVIREYDSEKDKVAVEELERRCELGGGGGRRGKPSLVTDLMGDPICRVRHFPTHIMLVAEYGEENEIVGVVRGCVKNATTGNSLYVKLAYILGLRVSPTHRRLGIGTKLVERLEEWCKEKGAEYAYMATDCTNEPSINLFTKKCDYTKFRTPTMLVQPVHAHSKPIPSDIAIIRVQPKLATSMYGQIFANSEFFPKDIDAILTSKLNLGTFIAVPRNSLSKWDPRKTLFPPSFGLLSVWNTKEVFKLQLKGVSTLKYACCEGSRVLDAWMPWLRLPSFPDVFRQFGVYFMYGLHMEGKQGVRLMRSLCTFAYNMARDDGGCGAVVAEVSQRDPVRVAIPHWRKFSLAEDLWCIKKLSKLHETQEKETVTTTTTTLNVGERFEPSDWTNARSSSPVIFVDPRDF</sequence>
<dbReference type="AlphaFoldDB" id="A0A7J6EC78"/>
<feature type="domain" description="N-acetyltransferase" evidence="1">
    <location>
        <begin position="14"/>
        <end position="180"/>
    </location>
</feature>
<evidence type="ECO:0000259" key="1">
    <source>
        <dbReference type="PROSITE" id="PS51186"/>
    </source>
</evidence>
<dbReference type="InterPro" id="IPR000182">
    <property type="entry name" value="GNAT_dom"/>
</dbReference>
<name>A0A7J6EC78_CANSA</name>
<reference evidence="2 3" key="1">
    <citation type="journal article" date="2020" name="bioRxiv">
        <title>Sequence and annotation of 42 cannabis genomes reveals extensive copy number variation in cannabinoid synthesis and pathogen resistance genes.</title>
        <authorList>
            <person name="Mckernan K.J."/>
            <person name="Helbert Y."/>
            <person name="Kane L.T."/>
            <person name="Ebling H."/>
            <person name="Zhang L."/>
            <person name="Liu B."/>
            <person name="Eaton Z."/>
            <person name="Mclaughlin S."/>
            <person name="Kingan S."/>
            <person name="Baybayan P."/>
            <person name="Concepcion G."/>
            <person name="Jordan M."/>
            <person name="Riva A."/>
            <person name="Barbazuk W."/>
            <person name="Harkins T."/>
        </authorList>
    </citation>
    <scope>NUCLEOTIDE SEQUENCE [LARGE SCALE GENOMIC DNA]</scope>
    <source>
        <strain evidence="3">cv. Jamaican Lion 4</strain>
        <tissue evidence="2">Leaf</tissue>
    </source>
</reference>
<dbReference type="InterPro" id="IPR052810">
    <property type="entry name" value="Plant_NAT"/>
</dbReference>
<gene>
    <name evidence="2" type="ORF">F8388_026041</name>
</gene>
<dbReference type="PANTHER" id="PTHR47370:SF6">
    <property type="entry name" value="N-ACETYLTRANSFERASE HLS1-RELATED"/>
    <property type="match status" value="1"/>
</dbReference>
<dbReference type="PANTHER" id="PTHR47370">
    <property type="entry name" value="ACYL-COA N-ACYLTRANSFERASES (NAT) SUPERFAMILY PROTEIN"/>
    <property type="match status" value="1"/>
</dbReference>
<protein>
    <recommendedName>
        <fullName evidence="1">N-acetyltransferase domain-containing protein</fullName>
    </recommendedName>
</protein>
<dbReference type="FunFam" id="3.40.630.30:FF:000116">
    <property type="entry name" value="Putative N-acetyltransferase HLS1"/>
    <property type="match status" value="1"/>
</dbReference>
<organism evidence="2 3">
    <name type="scientific">Cannabis sativa</name>
    <name type="common">Hemp</name>
    <name type="synonym">Marijuana</name>
    <dbReference type="NCBI Taxonomy" id="3483"/>
    <lineage>
        <taxon>Eukaryota</taxon>
        <taxon>Viridiplantae</taxon>
        <taxon>Streptophyta</taxon>
        <taxon>Embryophyta</taxon>
        <taxon>Tracheophyta</taxon>
        <taxon>Spermatophyta</taxon>
        <taxon>Magnoliopsida</taxon>
        <taxon>eudicotyledons</taxon>
        <taxon>Gunneridae</taxon>
        <taxon>Pentapetalae</taxon>
        <taxon>rosids</taxon>
        <taxon>fabids</taxon>
        <taxon>Rosales</taxon>
        <taxon>Cannabaceae</taxon>
        <taxon>Cannabis</taxon>
    </lineage>
</organism>